<sequence length="10" mass="1094">MKGFVVVVCI</sequence>
<name>A0A3L6DCY7_MAIZE</name>
<dbReference type="EMBL" id="NCVQ01000010">
    <property type="protein sequence ID" value="PWZ06470.1"/>
    <property type="molecule type" value="Genomic_DNA"/>
</dbReference>
<dbReference type="Proteomes" id="UP000251960">
    <property type="component" value="Chromosome 9"/>
</dbReference>
<evidence type="ECO:0000313" key="1">
    <source>
        <dbReference type="EMBL" id="PWZ06470.1"/>
    </source>
</evidence>
<proteinExistence type="predicted"/>
<gene>
    <name evidence="1" type="ORF">Zm00014a_041099</name>
</gene>
<reference evidence="1" key="1">
    <citation type="journal article" date="2018" name="Nat. Genet.">
        <title>Extensive intraspecific gene order and gene structural variations between Mo17 and other maize genomes.</title>
        <authorList>
            <person name="Sun S."/>
            <person name="Zhou Y."/>
            <person name="Chen J."/>
            <person name="Shi J."/>
            <person name="Zhao H."/>
            <person name="Zhao H."/>
            <person name="Song W."/>
            <person name="Zhang M."/>
            <person name="Cui Y."/>
            <person name="Dong X."/>
            <person name="Liu H."/>
            <person name="Ma X."/>
            <person name="Jiao Y."/>
            <person name="Wang B."/>
            <person name="Wei X."/>
            <person name="Stein J.C."/>
            <person name="Glaubitz J.C."/>
            <person name="Lu F."/>
            <person name="Yu G."/>
            <person name="Liang C."/>
            <person name="Fengler K."/>
            <person name="Li B."/>
            <person name="Rafalski A."/>
            <person name="Schnable P.S."/>
            <person name="Ware D.H."/>
            <person name="Buckler E.S."/>
            <person name="Lai J."/>
        </authorList>
    </citation>
    <scope>NUCLEOTIDE SEQUENCE [LARGE SCALE GENOMIC DNA]</scope>
    <source>
        <tissue evidence="1">Seedling</tissue>
    </source>
</reference>
<accession>A0A3L6DCY7</accession>
<comment type="caution">
    <text evidence="1">The sequence shown here is derived from an EMBL/GenBank/DDBJ whole genome shotgun (WGS) entry which is preliminary data.</text>
</comment>
<organism evidence="1">
    <name type="scientific">Zea mays</name>
    <name type="common">Maize</name>
    <dbReference type="NCBI Taxonomy" id="4577"/>
    <lineage>
        <taxon>Eukaryota</taxon>
        <taxon>Viridiplantae</taxon>
        <taxon>Streptophyta</taxon>
        <taxon>Embryophyta</taxon>
        <taxon>Tracheophyta</taxon>
        <taxon>Spermatophyta</taxon>
        <taxon>Magnoliopsida</taxon>
        <taxon>Liliopsida</taxon>
        <taxon>Poales</taxon>
        <taxon>Poaceae</taxon>
        <taxon>PACMAD clade</taxon>
        <taxon>Panicoideae</taxon>
        <taxon>Andropogonodae</taxon>
        <taxon>Andropogoneae</taxon>
        <taxon>Tripsacinae</taxon>
        <taxon>Zea</taxon>
    </lineage>
</organism>
<protein>
    <submittedName>
        <fullName evidence="1">Uncharacterized protein</fullName>
    </submittedName>
</protein>